<gene>
    <name evidence="1" type="ORF">SAMN02745355_0997</name>
</gene>
<accession>A0A8G2L7G8</accession>
<dbReference type="RefSeq" id="WP_084272858.1">
    <property type="nucleotide sequence ID" value="NZ_FWYE01000002.1"/>
</dbReference>
<protein>
    <recommendedName>
        <fullName evidence="3">DsrE/DsrF-like family protein</fullName>
    </recommendedName>
</protein>
<sequence length="105" mass="11763">MDRLLIIIVSGDKERAMLGMNFAMHTTIDTKLVLFGPSENLVTEDDDARNMASKLIENGIITTACINYVKDKPAESKLREMRIVLEPVGKIISDYIKDGYVPVTF</sequence>
<keyword evidence="2" id="KW-1185">Reference proteome</keyword>
<dbReference type="Proteomes" id="UP000192315">
    <property type="component" value="Unassembled WGS sequence"/>
</dbReference>
<proteinExistence type="predicted"/>
<dbReference type="SUPFAM" id="SSF75169">
    <property type="entry name" value="DsrEFH-like"/>
    <property type="match status" value="1"/>
</dbReference>
<evidence type="ECO:0000313" key="2">
    <source>
        <dbReference type="Proteomes" id="UP000192315"/>
    </source>
</evidence>
<comment type="caution">
    <text evidence="1">The sequence shown here is derived from an EMBL/GenBank/DDBJ whole genome shotgun (WGS) entry which is preliminary data.</text>
</comment>
<dbReference type="InterPro" id="IPR027396">
    <property type="entry name" value="DsrEFH-like"/>
</dbReference>
<evidence type="ECO:0000313" key="1">
    <source>
        <dbReference type="EMBL" id="SMD31078.1"/>
    </source>
</evidence>
<reference evidence="1 2" key="1">
    <citation type="submission" date="2017-04" db="EMBL/GenBank/DDBJ databases">
        <authorList>
            <person name="Varghese N."/>
            <person name="Submissions S."/>
        </authorList>
    </citation>
    <scope>NUCLEOTIDE SEQUENCE [LARGE SCALE GENOMIC DNA]</scope>
    <source>
        <strain evidence="1 2">DSM 9789</strain>
    </source>
</reference>
<evidence type="ECO:0008006" key="3">
    <source>
        <dbReference type="Google" id="ProtNLM"/>
    </source>
</evidence>
<dbReference type="AlphaFoldDB" id="A0A8G2L7G8"/>
<dbReference type="Gene3D" id="3.40.1260.10">
    <property type="entry name" value="DsrEFH-like"/>
    <property type="match status" value="1"/>
</dbReference>
<dbReference type="EMBL" id="FWYE01000002">
    <property type="protein sequence ID" value="SMD31078.1"/>
    <property type="molecule type" value="Genomic_DNA"/>
</dbReference>
<organism evidence="1 2">
    <name type="scientific">Picrophilus torridus (strain ATCC 700027 / DSM 9790 / JCM 10055 / NBRC 100828 / KAW 2/3)</name>
    <dbReference type="NCBI Taxonomy" id="1122961"/>
    <lineage>
        <taxon>Archaea</taxon>
        <taxon>Methanobacteriati</taxon>
        <taxon>Thermoplasmatota</taxon>
        <taxon>Thermoplasmata</taxon>
        <taxon>Thermoplasmatales</taxon>
        <taxon>Picrophilaceae</taxon>
        <taxon>Picrophilus</taxon>
    </lineage>
</organism>
<name>A0A8G2L7G8_PICTO</name>